<keyword evidence="2" id="KW-1185">Reference proteome</keyword>
<name>A0ABD1Q6N7_9LAMI</name>
<evidence type="ECO:0000313" key="1">
    <source>
        <dbReference type="EMBL" id="KAL2471524.1"/>
    </source>
</evidence>
<organism evidence="1 2">
    <name type="scientific">Abeliophyllum distichum</name>
    <dbReference type="NCBI Taxonomy" id="126358"/>
    <lineage>
        <taxon>Eukaryota</taxon>
        <taxon>Viridiplantae</taxon>
        <taxon>Streptophyta</taxon>
        <taxon>Embryophyta</taxon>
        <taxon>Tracheophyta</taxon>
        <taxon>Spermatophyta</taxon>
        <taxon>Magnoliopsida</taxon>
        <taxon>eudicotyledons</taxon>
        <taxon>Gunneridae</taxon>
        <taxon>Pentapetalae</taxon>
        <taxon>asterids</taxon>
        <taxon>lamiids</taxon>
        <taxon>Lamiales</taxon>
        <taxon>Oleaceae</taxon>
        <taxon>Forsythieae</taxon>
        <taxon>Abeliophyllum</taxon>
    </lineage>
</organism>
<comment type="caution">
    <text evidence="1">The sequence shown here is derived from an EMBL/GenBank/DDBJ whole genome shotgun (WGS) entry which is preliminary data.</text>
</comment>
<evidence type="ECO:0000313" key="2">
    <source>
        <dbReference type="Proteomes" id="UP001604336"/>
    </source>
</evidence>
<gene>
    <name evidence="1" type="ORF">Adt_39660</name>
</gene>
<accession>A0ABD1Q6N7</accession>
<dbReference type="EMBL" id="JBFOLK010000012">
    <property type="protein sequence ID" value="KAL2471524.1"/>
    <property type="molecule type" value="Genomic_DNA"/>
</dbReference>
<proteinExistence type="predicted"/>
<reference evidence="2" key="1">
    <citation type="submission" date="2024-07" db="EMBL/GenBank/DDBJ databases">
        <title>Two chromosome-level genome assemblies of Korean endemic species Abeliophyllum distichum and Forsythia ovata (Oleaceae).</title>
        <authorList>
            <person name="Jang H."/>
        </authorList>
    </citation>
    <scope>NUCLEOTIDE SEQUENCE [LARGE SCALE GENOMIC DNA]</scope>
</reference>
<protein>
    <submittedName>
        <fullName evidence="1">Uncharacterized protein</fullName>
    </submittedName>
</protein>
<sequence length="243" mass="28166">MRHSLDQKDATAARQLDMELTASVHSGILIQSRFMETNMKKLWLAYDILRLVQLLASLLTRGLKTLWRASWPFVSLDAKGASFVRHISSFVVYPETSTWSHPDYPEWLRTNGRNFPIVDDYEGRVDRVNCINIASRTEELELDVHLLEMLSSSVAVAVTTVYKFWSSLWKRAPEKALLEKLVTISRGFVLNNELYSTLFGFNKEQHTHVNRDYDAMVDENDRLLAETWEETRRAKEELADIRA</sequence>
<dbReference type="AlphaFoldDB" id="A0ABD1Q6N7"/>
<dbReference type="Proteomes" id="UP001604336">
    <property type="component" value="Unassembled WGS sequence"/>
</dbReference>